<evidence type="ECO:0000313" key="3">
    <source>
        <dbReference type="Proteomes" id="UP000006727"/>
    </source>
</evidence>
<reference evidence="1 3" key="1">
    <citation type="journal article" date="2008" name="Science">
        <title>The Physcomitrella genome reveals evolutionary insights into the conquest of land by plants.</title>
        <authorList>
            <person name="Rensing S."/>
            <person name="Lang D."/>
            <person name="Zimmer A."/>
            <person name="Terry A."/>
            <person name="Salamov A."/>
            <person name="Shapiro H."/>
            <person name="Nishiyama T."/>
            <person name="Perroud P.-F."/>
            <person name="Lindquist E."/>
            <person name="Kamisugi Y."/>
            <person name="Tanahashi T."/>
            <person name="Sakakibara K."/>
            <person name="Fujita T."/>
            <person name="Oishi K."/>
            <person name="Shin-I T."/>
            <person name="Kuroki Y."/>
            <person name="Toyoda A."/>
            <person name="Suzuki Y."/>
            <person name="Hashimoto A."/>
            <person name="Yamaguchi K."/>
            <person name="Sugano A."/>
            <person name="Kohara Y."/>
            <person name="Fujiyama A."/>
            <person name="Anterola A."/>
            <person name="Aoki S."/>
            <person name="Ashton N."/>
            <person name="Barbazuk W.B."/>
            <person name="Barker E."/>
            <person name="Bennetzen J."/>
            <person name="Bezanilla M."/>
            <person name="Blankenship R."/>
            <person name="Cho S.H."/>
            <person name="Dutcher S."/>
            <person name="Estelle M."/>
            <person name="Fawcett J.A."/>
            <person name="Gundlach H."/>
            <person name="Hanada K."/>
            <person name="Heyl A."/>
            <person name="Hicks K.A."/>
            <person name="Hugh J."/>
            <person name="Lohr M."/>
            <person name="Mayer K."/>
            <person name="Melkozernov A."/>
            <person name="Murata T."/>
            <person name="Nelson D."/>
            <person name="Pils B."/>
            <person name="Prigge M."/>
            <person name="Reiss B."/>
            <person name="Renner T."/>
            <person name="Rombauts S."/>
            <person name="Rushton P."/>
            <person name="Sanderfoot A."/>
            <person name="Schween G."/>
            <person name="Shiu S.-H."/>
            <person name="Stueber K."/>
            <person name="Theodoulou F.L."/>
            <person name="Tu H."/>
            <person name="Van de Peer Y."/>
            <person name="Verrier P.J."/>
            <person name="Waters E."/>
            <person name="Wood A."/>
            <person name="Yang L."/>
            <person name="Cove D."/>
            <person name="Cuming A."/>
            <person name="Hasebe M."/>
            <person name="Lucas S."/>
            <person name="Mishler D.B."/>
            <person name="Reski R."/>
            <person name="Grigoriev I."/>
            <person name="Quatrano R.S."/>
            <person name="Boore J.L."/>
        </authorList>
    </citation>
    <scope>NUCLEOTIDE SEQUENCE [LARGE SCALE GENOMIC DNA]</scope>
    <source>
        <strain evidence="2 3">cv. Gransden 2004</strain>
    </source>
</reference>
<organism evidence="1">
    <name type="scientific">Physcomitrium patens</name>
    <name type="common">Spreading-leaved earth moss</name>
    <name type="synonym">Physcomitrella patens</name>
    <dbReference type="NCBI Taxonomy" id="3218"/>
    <lineage>
        <taxon>Eukaryota</taxon>
        <taxon>Viridiplantae</taxon>
        <taxon>Streptophyta</taxon>
        <taxon>Embryophyta</taxon>
        <taxon>Bryophyta</taxon>
        <taxon>Bryophytina</taxon>
        <taxon>Bryopsida</taxon>
        <taxon>Funariidae</taxon>
        <taxon>Funariales</taxon>
        <taxon>Funariaceae</taxon>
        <taxon>Physcomitrium</taxon>
    </lineage>
</organism>
<dbReference type="EnsemblPlants" id="Pp3c14_22700V3.1">
    <property type="protein sequence ID" value="Pp3c14_22700V3.1"/>
    <property type="gene ID" value="Pp3c14_22700"/>
</dbReference>
<gene>
    <name evidence="1" type="ORF">PHYPA_018900</name>
</gene>
<protein>
    <submittedName>
        <fullName evidence="1 2">Uncharacterized protein</fullName>
    </submittedName>
</protein>
<reference evidence="2" key="3">
    <citation type="submission" date="2020-12" db="UniProtKB">
        <authorList>
            <consortium name="EnsemblPlants"/>
        </authorList>
    </citation>
    <scope>IDENTIFICATION</scope>
</reference>
<sequence length="35" mass="3833">MCTGGVDECARHLLPTKNVSQVSPILFFSITSYSM</sequence>
<accession>A0A2K1JIW4</accession>
<dbReference type="InParanoid" id="A0A2K1JIW4"/>
<dbReference type="Proteomes" id="UP000006727">
    <property type="component" value="Chromosome 14"/>
</dbReference>
<proteinExistence type="predicted"/>
<reference evidence="1 3" key="2">
    <citation type="journal article" date="2018" name="Plant J.">
        <title>The Physcomitrella patens chromosome-scale assembly reveals moss genome structure and evolution.</title>
        <authorList>
            <person name="Lang D."/>
            <person name="Ullrich K.K."/>
            <person name="Murat F."/>
            <person name="Fuchs J."/>
            <person name="Jenkins J."/>
            <person name="Haas F.B."/>
            <person name="Piednoel M."/>
            <person name="Gundlach H."/>
            <person name="Van Bel M."/>
            <person name="Meyberg R."/>
            <person name="Vives C."/>
            <person name="Morata J."/>
            <person name="Symeonidi A."/>
            <person name="Hiss M."/>
            <person name="Muchero W."/>
            <person name="Kamisugi Y."/>
            <person name="Saleh O."/>
            <person name="Blanc G."/>
            <person name="Decker E.L."/>
            <person name="van Gessel N."/>
            <person name="Grimwood J."/>
            <person name="Hayes R.D."/>
            <person name="Graham S.W."/>
            <person name="Gunter L.E."/>
            <person name="McDaniel S.F."/>
            <person name="Hoernstein S.N.W."/>
            <person name="Larsson A."/>
            <person name="Li F.W."/>
            <person name="Perroud P.F."/>
            <person name="Phillips J."/>
            <person name="Ranjan P."/>
            <person name="Rokshar D.S."/>
            <person name="Rothfels C.J."/>
            <person name="Schneider L."/>
            <person name="Shu S."/>
            <person name="Stevenson D.W."/>
            <person name="Thummler F."/>
            <person name="Tillich M."/>
            <person name="Villarreal Aguilar J.C."/>
            <person name="Widiez T."/>
            <person name="Wong G.K."/>
            <person name="Wymore A."/>
            <person name="Zhang Y."/>
            <person name="Zimmer A.D."/>
            <person name="Quatrano R.S."/>
            <person name="Mayer K.F.X."/>
            <person name="Goodstein D."/>
            <person name="Casacuberta J.M."/>
            <person name="Vandepoele K."/>
            <person name="Reski R."/>
            <person name="Cuming A.C."/>
            <person name="Tuskan G.A."/>
            <person name="Maumus F."/>
            <person name="Salse J."/>
            <person name="Schmutz J."/>
            <person name="Rensing S.A."/>
        </authorList>
    </citation>
    <scope>NUCLEOTIDE SEQUENCE [LARGE SCALE GENOMIC DNA]</scope>
    <source>
        <strain evidence="2 3">cv. Gransden 2004</strain>
    </source>
</reference>
<name>A0A2K1JIW4_PHYPA</name>
<dbReference type="PaxDb" id="3218-PP1S34_426V6.1"/>
<evidence type="ECO:0000313" key="2">
    <source>
        <dbReference type="EnsemblPlants" id="Pp3c14_22700V3.1"/>
    </source>
</evidence>
<dbReference type="AlphaFoldDB" id="A0A2K1JIW4"/>
<keyword evidence="3" id="KW-1185">Reference proteome</keyword>
<dbReference type="EMBL" id="ABEU02000014">
    <property type="protein sequence ID" value="PNR41497.1"/>
    <property type="molecule type" value="Genomic_DNA"/>
</dbReference>
<dbReference type="Gramene" id="Pp3c14_22700V3.1">
    <property type="protein sequence ID" value="Pp3c14_22700V3.1"/>
    <property type="gene ID" value="Pp3c14_22700"/>
</dbReference>
<evidence type="ECO:0000313" key="1">
    <source>
        <dbReference type="EMBL" id="PNR41497.1"/>
    </source>
</evidence>